<evidence type="ECO:0000313" key="13">
    <source>
        <dbReference type="Proteomes" id="UP000277858"/>
    </source>
</evidence>
<evidence type="ECO:0000256" key="8">
    <source>
        <dbReference type="ARBA" id="ARBA00022840"/>
    </source>
</evidence>
<keyword evidence="4" id="KW-0597">Phosphoprotein</keyword>
<reference evidence="12 13" key="1">
    <citation type="submission" date="2018-12" db="EMBL/GenBank/DDBJ databases">
        <authorList>
            <consortium name="Pathogen Informatics"/>
        </authorList>
    </citation>
    <scope>NUCLEOTIDE SEQUENCE [LARGE SCALE GENOMIC DNA]</scope>
    <source>
        <strain evidence="12 13">NCTC13652</strain>
    </source>
</reference>
<organism evidence="12 13">
    <name type="scientific">Acidipropionibacterium jensenii</name>
    <dbReference type="NCBI Taxonomy" id="1749"/>
    <lineage>
        <taxon>Bacteria</taxon>
        <taxon>Bacillati</taxon>
        <taxon>Actinomycetota</taxon>
        <taxon>Actinomycetes</taxon>
        <taxon>Propionibacteriales</taxon>
        <taxon>Propionibacteriaceae</taxon>
        <taxon>Acidipropionibacterium</taxon>
    </lineage>
</organism>
<keyword evidence="7 12" id="KW-0418">Kinase</keyword>
<dbReference type="GO" id="GO:0000156">
    <property type="term" value="F:phosphorelay response regulator activity"/>
    <property type="evidence" value="ECO:0007669"/>
    <property type="project" value="TreeGrafter"/>
</dbReference>
<dbReference type="PRINTS" id="PR00344">
    <property type="entry name" value="BCTRLSENSOR"/>
</dbReference>
<dbReference type="GO" id="GO:0007234">
    <property type="term" value="P:osmosensory signaling via phosphorelay pathway"/>
    <property type="evidence" value="ECO:0007669"/>
    <property type="project" value="TreeGrafter"/>
</dbReference>
<dbReference type="SUPFAM" id="SSF47384">
    <property type="entry name" value="Homodimeric domain of signal transducing histidine kinase"/>
    <property type="match status" value="1"/>
</dbReference>
<comment type="catalytic activity">
    <reaction evidence="1">
        <text>ATP + protein L-histidine = ADP + protein N-phospho-L-histidine.</text>
        <dbReference type="EC" id="2.7.13.3"/>
    </reaction>
</comment>
<sequence length="272" mass="29969">MWILLVVIAAGLVLTNLWIRSRRSLVLIRRDNEQLRTLVAHRMEHPNVFSHEVRTPLALIQGAAELLSEETPGPLTERQREFVETILDNTAQMSALAENMLAEARVDAQLVELHRSQVEIRGLVRDAVNELRRLTHTALEMQNSGRRILLAADANLLRQALWNLVNNAVRHAGEGAVVTVQVTESEGCVVICVSDDGAGMSQAEREQLFRPFTGDLTAMENHGTGLGMMVTQRVIEAHGGRVLVDTLAGRGTSIFCTIPIVPSPAVQKEDQA</sequence>
<dbReference type="InterPro" id="IPR003661">
    <property type="entry name" value="HisK_dim/P_dom"/>
</dbReference>
<feature type="domain" description="Histidine kinase" evidence="11">
    <location>
        <begin position="48"/>
        <end position="262"/>
    </location>
</feature>
<evidence type="ECO:0000259" key="11">
    <source>
        <dbReference type="PROSITE" id="PS50109"/>
    </source>
</evidence>
<dbReference type="InterPro" id="IPR036890">
    <property type="entry name" value="HATPase_C_sf"/>
</dbReference>
<keyword evidence="9" id="KW-0902">Two-component regulatory system</keyword>
<evidence type="ECO:0000256" key="5">
    <source>
        <dbReference type="ARBA" id="ARBA00022679"/>
    </source>
</evidence>
<dbReference type="PANTHER" id="PTHR42878:SF7">
    <property type="entry name" value="SENSOR HISTIDINE KINASE GLRK"/>
    <property type="match status" value="1"/>
</dbReference>
<dbReference type="GO" id="GO:0005524">
    <property type="term" value="F:ATP binding"/>
    <property type="evidence" value="ECO:0007669"/>
    <property type="project" value="UniProtKB-KW"/>
</dbReference>
<dbReference type="AlphaFoldDB" id="A0A3S4YPA0"/>
<dbReference type="InterPro" id="IPR004358">
    <property type="entry name" value="Sig_transdc_His_kin-like_C"/>
</dbReference>
<dbReference type="Gene3D" id="1.10.287.130">
    <property type="match status" value="1"/>
</dbReference>
<dbReference type="Gene3D" id="3.30.565.10">
    <property type="entry name" value="Histidine kinase-like ATPase, C-terminal domain"/>
    <property type="match status" value="1"/>
</dbReference>
<dbReference type="InterPro" id="IPR036097">
    <property type="entry name" value="HisK_dim/P_sf"/>
</dbReference>
<dbReference type="GO" id="GO:0030295">
    <property type="term" value="F:protein kinase activator activity"/>
    <property type="evidence" value="ECO:0007669"/>
    <property type="project" value="TreeGrafter"/>
</dbReference>
<protein>
    <recommendedName>
        <fullName evidence="10">Sensor-like histidine kinase SenX3</fullName>
        <ecNumber evidence="3">2.7.13.3</ecNumber>
    </recommendedName>
</protein>
<gene>
    <name evidence="12" type="primary">divJ</name>
    <name evidence="12" type="ORF">NCTC13652_01481</name>
</gene>
<dbReference type="GO" id="GO:0000155">
    <property type="term" value="F:phosphorelay sensor kinase activity"/>
    <property type="evidence" value="ECO:0007669"/>
    <property type="project" value="InterPro"/>
</dbReference>
<dbReference type="EC" id="2.7.13.3" evidence="3"/>
<evidence type="ECO:0000256" key="2">
    <source>
        <dbReference type="ARBA" id="ARBA00004236"/>
    </source>
</evidence>
<dbReference type="SMART" id="SM00387">
    <property type="entry name" value="HATPase_c"/>
    <property type="match status" value="1"/>
</dbReference>
<dbReference type="InterPro" id="IPR050351">
    <property type="entry name" value="BphY/WalK/GraS-like"/>
</dbReference>
<dbReference type="PROSITE" id="PS50109">
    <property type="entry name" value="HIS_KIN"/>
    <property type="match status" value="1"/>
</dbReference>
<keyword evidence="6" id="KW-0547">Nucleotide-binding</keyword>
<evidence type="ECO:0000256" key="1">
    <source>
        <dbReference type="ARBA" id="ARBA00000085"/>
    </source>
</evidence>
<accession>A0A3S4YPA0</accession>
<evidence type="ECO:0000256" key="6">
    <source>
        <dbReference type="ARBA" id="ARBA00022741"/>
    </source>
</evidence>
<dbReference type="PANTHER" id="PTHR42878">
    <property type="entry name" value="TWO-COMPONENT HISTIDINE KINASE"/>
    <property type="match status" value="1"/>
</dbReference>
<dbReference type="Pfam" id="PF00512">
    <property type="entry name" value="HisKA"/>
    <property type="match status" value="1"/>
</dbReference>
<dbReference type="CDD" id="cd00075">
    <property type="entry name" value="HATPase"/>
    <property type="match status" value="1"/>
</dbReference>
<evidence type="ECO:0000256" key="4">
    <source>
        <dbReference type="ARBA" id="ARBA00022553"/>
    </source>
</evidence>
<dbReference type="Proteomes" id="UP000277858">
    <property type="component" value="Chromosome"/>
</dbReference>
<dbReference type="STRING" id="1122997.GCA_000425285_01704"/>
<name>A0A3S4YPA0_9ACTN</name>
<keyword evidence="8" id="KW-0067">ATP-binding</keyword>
<evidence type="ECO:0000313" key="12">
    <source>
        <dbReference type="EMBL" id="VEI03281.1"/>
    </source>
</evidence>
<dbReference type="InterPro" id="IPR005467">
    <property type="entry name" value="His_kinase_dom"/>
</dbReference>
<keyword evidence="5 12" id="KW-0808">Transferase</keyword>
<dbReference type="EMBL" id="LR134473">
    <property type="protein sequence ID" value="VEI03281.1"/>
    <property type="molecule type" value="Genomic_DNA"/>
</dbReference>
<evidence type="ECO:0000256" key="7">
    <source>
        <dbReference type="ARBA" id="ARBA00022777"/>
    </source>
</evidence>
<dbReference type="SMART" id="SM00388">
    <property type="entry name" value="HisKA"/>
    <property type="match status" value="1"/>
</dbReference>
<evidence type="ECO:0000256" key="3">
    <source>
        <dbReference type="ARBA" id="ARBA00012438"/>
    </source>
</evidence>
<evidence type="ECO:0000256" key="9">
    <source>
        <dbReference type="ARBA" id="ARBA00023012"/>
    </source>
</evidence>
<dbReference type="SUPFAM" id="SSF55874">
    <property type="entry name" value="ATPase domain of HSP90 chaperone/DNA topoisomerase II/histidine kinase"/>
    <property type="match status" value="1"/>
</dbReference>
<dbReference type="GO" id="GO:0005886">
    <property type="term" value="C:plasma membrane"/>
    <property type="evidence" value="ECO:0007669"/>
    <property type="project" value="UniProtKB-SubCell"/>
</dbReference>
<dbReference type="CDD" id="cd00082">
    <property type="entry name" value="HisKA"/>
    <property type="match status" value="1"/>
</dbReference>
<keyword evidence="13" id="KW-1185">Reference proteome</keyword>
<dbReference type="InterPro" id="IPR003594">
    <property type="entry name" value="HATPase_dom"/>
</dbReference>
<evidence type="ECO:0000256" key="10">
    <source>
        <dbReference type="ARBA" id="ARBA00039401"/>
    </source>
</evidence>
<dbReference type="Pfam" id="PF02518">
    <property type="entry name" value="HATPase_c"/>
    <property type="match status" value="1"/>
</dbReference>
<comment type="subcellular location">
    <subcellularLocation>
        <location evidence="2">Cell membrane</location>
    </subcellularLocation>
</comment>
<proteinExistence type="predicted"/>